<dbReference type="GeneID" id="64700937"/>
<evidence type="ECO:0000256" key="2">
    <source>
        <dbReference type="ARBA" id="ARBA00023004"/>
    </source>
</evidence>
<dbReference type="AlphaFoldDB" id="A0A9P7EYN4"/>
<dbReference type="Pfam" id="PF03171">
    <property type="entry name" value="2OG-FeII_Oxy"/>
    <property type="match status" value="1"/>
</dbReference>
<keyword evidence="6" id="KW-1185">Reference proteome</keyword>
<dbReference type="PRINTS" id="PR00682">
    <property type="entry name" value="IPNSYNTHASE"/>
</dbReference>
<dbReference type="OrthoDB" id="406156at2759"/>
<reference evidence="5" key="1">
    <citation type="journal article" date="2020" name="New Phytol.">
        <title>Comparative genomics reveals dynamic genome evolution in host specialist ectomycorrhizal fungi.</title>
        <authorList>
            <person name="Lofgren L.A."/>
            <person name="Nguyen N.H."/>
            <person name="Vilgalys R."/>
            <person name="Ruytinx J."/>
            <person name="Liao H.L."/>
            <person name="Branco S."/>
            <person name="Kuo A."/>
            <person name="LaButti K."/>
            <person name="Lipzen A."/>
            <person name="Andreopoulos W."/>
            <person name="Pangilinan J."/>
            <person name="Riley R."/>
            <person name="Hundley H."/>
            <person name="Na H."/>
            <person name="Barry K."/>
            <person name="Grigoriev I.V."/>
            <person name="Stajich J.E."/>
            <person name="Kennedy P.G."/>
        </authorList>
    </citation>
    <scope>NUCLEOTIDE SEQUENCE</scope>
    <source>
        <strain evidence="5">FC423</strain>
    </source>
</reference>
<dbReference type="Gene3D" id="2.60.120.330">
    <property type="entry name" value="B-lactam Antibiotic, Isopenicillin N Synthase, Chain"/>
    <property type="match status" value="1"/>
</dbReference>
<proteinExistence type="predicted"/>
<dbReference type="RefSeq" id="XP_041287964.1">
    <property type="nucleotide sequence ID" value="XM_041438678.1"/>
</dbReference>
<name>A0A9P7EYN4_9AGAM</name>
<dbReference type="InterPro" id="IPR027443">
    <property type="entry name" value="IPNS-like_sf"/>
</dbReference>
<dbReference type="EMBL" id="JABBWM010000073">
    <property type="protein sequence ID" value="KAG2095707.1"/>
    <property type="molecule type" value="Genomic_DNA"/>
</dbReference>
<dbReference type="InterPro" id="IPR026992">
    <property type="entry name" value="DIOX_N"/>
</dbReference>
<organism evidence="5 6">
    <name type="scientific">Suillus discolor</name>
    <dbReference type="NCBI Taxonomy" id="1912936"/>
    <lineage>
        <taxon>Eukaryota</taxon>
        <taxon>Fungi</taxon>
        <taxon>Dikarya</taxon>
        <taxon>Basidiomycota</taxon>
        <taxon>Agaricomycotina</taxon>
        <taxon>Agaricomycetes</taxon>
        <taxon>Agaricomycetidae</taxon>
        <taxon>Boletales</taxon>
        <taxon>Suillineae</taxon>
        <taxon>Suillaceae</taxon>
        <taxon>Suillus</taxon>
    </lineage>
</organism>
<dbReference type="Pfam" id="PF14226">
    <property type="entry name" value="DIOX_N"/>
    <property type="match status" value="1"/>
</dbReference>
<evidence type="ECO:0000256" key="1">
    <source>
        <dbReference type="ARBA" id="ARBA00022723"/>
    </source>
</evidence>
<dbReference type="GO" id="GO:0046872">
    <property type="term" value="F:metal ion binding"/>
    <property type="evidence" value="ECO:0007669"/>
    <property type="project" value="UniProtKB-KW"/>
</dbReference>
<protein>
    <submittedName>
        <fullName evidence="5">Clavaminate synthase-like protein</fullName>
    </submittedName>
</protein>
<evidence type="ECO:0000313" key="5">
    <source>
        <dbReference type="EMBL" id="KAG2095707.1"/>
    </source>
</evidence>
<keyword evidence="2" id="KW-0408">Iron</keyword>
<dbReference type="PANTHER" id="PTHR47991">
    <property type="entry name" value="OXOGLUTARATE/IRON-DEPENDENT DIOXYGENASE"/>
    <property type="match status" value="1"/>
</dbReference>
<comment type="caution">
    <text evidence="5">The sequence shown here is derived from an EMBL/GenBank/DDBJ whole genome shotgun (WGS) entry which is preliminary data.</text>
</comment>
<dbReference type="Proteomes" id="UP000823399">
    <property type="component" value="Unassembled WGS sequence"/>
</dbReference>
<dbReference type="InterPro" id="IPR050295">
    <property type="entry name" value="Plant_2OG-oxidoreductases"/>
</dbReference>
<dbReference type="SUPFAM" id="SSF51197">
    <property type="entry name" value="Clavaminate synthase-like"/>
    <property type="match status" value="1"/>
</dbReference>
<accession>A0A9P7EYN4</accession>
<gene>
    <name evidence="5" type="ORF">F5147DRAFT_717928</name>
</gene>
<evidence type="ECO:0000259" key="4">
    <source>
        <dbReference type="Pfam" id="PF14226"/>
    </source>
</evidence>
<keyword evidence="1" id="KW-0479">Metal-binding</keyword>
<evidence type="ECO:0000259" key="3">
    <source>
        <dbReference type="Pfam" id="PF03171"/>
    </source>
</evidence>
<dbReference type="InterPro" id="IPR044861">
    <property type="entry name" value="IPNS-like_FE2OG_OXY"/>
</dbReference>
<feature type="domain" description="Non-haem dioxygenase N-terminal" evidence="4">
    <location>
        <begin position="29"/>
        <end position="140"/>
    </location>
</feature>
<feature type="domain" description="Isopenicillin N synthase-like Fe(2+) 2OG dioxygenase" evidence="3">
    <location>
        <begin position="201"/>
        <end position="294"/>
    </location>
</feature>
<evidence type="ECO:0000313" key="6">
    <source>
        <dbReference type="Proteomes" id="UP000823399"/>
    </source>
</evidence>
<sequence>MSSITLPYVPHYVAAPPTKENLEYADLATIDISKASSQEGFAALAIELREALLNFGFFYVVNHGYSQTRARQFSHTARMFDIADVPFSAVTDGEKQLYASTRKQNGMLQGYTPVQYTDGDGRVRDQLEQYCINRDVTKRKHPEALVPLLPEIQDFSKHNYFNVLNPILRLIARSLELPEDTLLNKHVFDAVGETAGTHIHFNHYPRTEEEEAKTKNVWLKGHTDFGSITILWSQPVAALQIQTREGKWRWIRHMENALVVNVGDAMDSLTGGYYKGTIHRVVQPAVDQRNYTRLGIFYFAIPNDDIKLVPMVESPVLQRVGIQRRCEDSEAPTMEDWRKARTMAYGLSKLKNGKEDGVEEEVIHGVKIKHYN</sequence>